<feature type="region of interest" description="Disordered" evidence="1">
    <location>
        <begin position="54"/>
        <end position="173"/>
    </location>
</feature>
<feature type="region of interest" description="Disordered" evidence="1">
    <location>
        <begin position="215"/>
        <end position="403"/>
    </location>
</feature>
<sequence>MANTRPYTREELKGLRRANLQNLFKIHNLKGANGTNSILIDSLVEYFASPQYLSAHPSNNNDKDKSASAPLSRPHNTGRLEARYKNVPLSKPVKGRTVAAPIRKPVERQLSRSTQTGPKKPAPLPSDERIIPTTTSTEAVEQIQTSQQPTLVSSMSQNSLPTPPASSSSQSHPVSYSQVEALLSANDARWQAKLEALEKNLNDQMERLRIEMNQLGDQQQSQAGPSRLAGANPSEGRTWSPWQGQGRAASQPLSGSSNTHAHSNSKSPFPILGKRRNLDQRIDAAELEDPEKEAKRVRFNGSKPGDDTPLNEHPPTIFPFPTSHQQHQQIEPHTPSPQKTSAYGADYFANPSLTPLPAQSSLIPRTPSPSRQGVVPDNSQTPRLPNDWQDPVYPDAEADDSSLSAISDAESDTNMNFDDARKTPVGSISMIPQFSTTPEPPAARPISPTMGMGMERNVSGSSDRFAPGRLPSTEPEDRFGMSSNLRRDQTDAPPLSSVTDLERIEETDEQFQSQGQSHGQGQLSFPPIKPIRLSGLGTPSASASGTKGSTQRTPSLLGPPALISRTSRAGSELPRPMPRIRVGSRGLSPPTRPRSANAIHETATGGSSIPPTTTTTTIGNTFALNLPEPAEGMIERERLRSASADYMHVAMHGLEDDLDFDDSAATAVTSDINNKNHDRFKDSDVIIGLPIVEEEGEARVTGRSTSASTKTNTNTTRMEMPTPRHRTLLGTERYNDKRFGDIPVEFEFGMAPWESPSGLSRLPPTPM</sequence>
<evidence type="ECO:0000313" key="2">
    <source>
        <dbReference type="EMBL" id="OBR87190.1"/>
    </source>
</evidence>
<dbReference type="VEuPathDB" id="FungiDB:I303_03214"/>
<dbReference type="GeneID" id="28966913"/>
<dbReference type="RefSeq" id="XP_018265032.1">
    <property type="nucleotide sequence ID" value="XM_018406538.1"/>
</dbReference>
<dbReference type="EMBL" id="KI894029">
    <property type="protein sequence ID" value="OBR87190.1"/>
    <property type="molecule type" value="Genomic_DNA"/>
</dbReference>
<accession>A0A1A6AAW5</accession>
<keyword evidence="4" id="KW-1185">Reference proteome</keyword>
<feature type="compositionally biased region" description="Polar residues" evidence="1">
    <location>
        <begin position="322"/>
        <end position="341"/>
    </location>
</feature>
<reference evidence="3" key="2">
    <citation type="submission" date="2013-07" db="EMBL/GenBank/DDBJ databases">
        <authorList>
            <consortium name="The Broad Institute Genome Sequencing Platform"/>
            <person name="Cuomo C."/>
            <person name="Litvintseva A."/>
            <person name="Chen Y."/>
            <person name="Heitman J."/>
            <person name="Sun S."/>
            <person name="Springer D."/>
            <person name="Dromer F."/>
            <person name="Young S.K."/>
            <person name="Zeng Q."/>
            <person name="Gargeya S."/>
            <person name="Fitzgerald M."/>
            <person name="Abouelleil A."/>
            <person name="Alvarado L."/>
            <person name="Berlin A.M."/>
            <person name="Chapman S.B."/>
            <person name="Dewar J."/>
            <person name="Goldberg J."/>
            <person name="Griggs A."/>
            <person name="Gujja S."/>
            <person name="Hansen M."/>
            <person name="Howarth C."/>
            <person name="Imamovic A."/>
            <person name="Larimer J."/>
            <person name="McCowan C."/>
            <person name="Murphy C."/>
            <person name="Pearson M."/>
            <person name="Priest M."/>
            <person name="Roberts A."/>
            <person name="Saif S."/>
            <person name="Shea T."/>
            <person name="Sykes S."/>
            <person name="Wortman J."/>
            <person name="Nusbaum C."/>
            <person name="Birren B."/>
        </authorList>
    </citation>
    <scope>NUCLEOTIDE SEQUENCE</scope>
    <source>
        <strain evidence="3">CBS 10117</strain>
    </source>
</reference>
<dbReference type="STRING" id="1296121.A0A1A6AAW5"/>
<feature type="compositionally biased region" description="Low complexity" evidence="1">
    <location>
        <begin position="704"/>
        <end position="716"/>
    </location>
</feature>
<feature type="compositionally biased region" description="Polar residues" evidence="1">
    <location>
        <begin position="537"/>
        <end position="554"/>
    </location>
</feature>
<dbReference type="Proteomes" id="UP000078595">
    <property type="component" value="Chromosome 3"/>
</dbReference>
<gene>
    <name evidence="2" type="ORF">I303_03214</name>
    <name evidence="3" type="ORF">I303_103191</name>
</gene>
<feature type="compositionally biased region" description="Low complexity" evidence="1">
    <location>
        <begin position="510"/>
        <end position="524"/>
    </location>
</feature>
<dbReference type="OrthoDB" id="2574359at2759"/>
<feature type="compositionally biased region" description="Polar residues" evidence="1">
    <location>
        <begin position="351"/>
        <end position="383"/>
    </location>
</feature>
<name>A0A1A6AAW5_9TREE</name>
<organism evidence="2">
    <name type="scientific">Kwoniella dejecticola CBS 10117</name>
    <dbReference type="NCBI Taxonomy" id="1296121"/>
    <lineage>
        <taxon>Eukaryota</taxon>
        <taxon>Fungi</taxon>
        <taxon>Dikarya</taxon>
        <taxon>Basidiomycota</taxon>
        <taxon>Agaricomycotina</taxon>
        <taxon>Tremellomycetes</taxon>
        <taxon>Tremellales</taxon>
        <taxon>Cryptococcaceae</taxon>
        <taxon>Kwoniella</taxon>
    </lineage>
</organism>
<reference evidence="3" key="3">
    <citation type="submission" date="2024-02" db="EMBL/GenBank/DDBJ databases">
        <title>Comparative genomics of Cryptococcus and Kwoniella reveals pathogenesis evolution and contrasting modes of karyotype evolution via chromosome fusion or intercentromeric recombination.</title>
        <authorList>
            <person name="Coelho M.A."/>
            <person name="David-Palma M."/>
            <person name="Shea T."/>
            <person name="Bowers K."/>
            <person name="McGinley-Smith S."/>
            <person name="Mohammad A.W."/>
            <person name="Gnirke A."/>
            <person name="Yurkov A.M."/>
            <person name="Nowrousian M."/>
            <person name="Sun S."/>
            <person name="Cuomo C.A."/>
            <person name="Heitman J."/>
        </authorList>
    </citation>
    <scope>NUCLEOTIDE SEQUENCE</scope>
    <source>
        <strain evidence="3">CBS 10117</strain>
    </source>
</reference>
<feature type="compositionally biased region" description="Polar residues" evidence="1">
    <location>
        <begin position="215"/>
        <end position="224"/>
    </location>
</feature>
<reference evidence="2" key="1">
    <citation type="submission" date="2013-07" db="EMBL/GenBank/DDBJ databases">
        <title>The Genome Sequence of Cryptococcus dejecticola CBS10117.</title>
        <authorList>
            <consortium name="The Broad Institute Genome Sequencing Platform"/>
            <person name="Cuomo C."/>
            <person name="Litvintseva A."/>
            <person name="Chen Y."/>
            <person name="Heitman J."/>
            <person name="Sun S."/>
            <person name="Springer D."/>
            <person name="Dromer F."/>
            <person name="Young S.K."/>
            <person name="Zeng Q."/>
            <person name="Gargeya S."/>
            <person name="Fitzgerald M."/>
            <person name="Abouelleil A."/>
            <person name="Alvarado L."/>
            <person name="Berlin A.M."/>
            <person name="Chapman S.B."/>
            <person name="Dewar J."/>
            <person name="Goldberg J."/>
            <person name="Griggs A."/>
            <person name="Gujja S."/>
            <person name="Hansen M."/>
            <person name="Howarth C."/>
            <person name="Imamovic A."/>
            <person name="Larimer J."/>
            <person name="McCowan C."/>
            <person name="Murphy C."/>
            <person name="Pearson M."/>
            <person name="Priest M."/>
            <person name="Roberts A."/>
            <person name="Saif S."/>
            <person name="Shea T."/>
            <person name="Sykes S."/>
            <person name="Wortman J."/>
            <person name="Nusbaum C."/>
            <person name="Birren B."/>
        </authorList>
    </citation>
    <scope>NUCLEOTIDE SEQUENCE [LARGE SCALE GENOMIC DNA]</scope>
    <source>
        <strain evidence="2">CBS 10117</strain>
    </source>
</reference>
<feature type="region of interest" description="Disordered" evidence="1">
    <location>
        <begin position="430"/>
        <end position="614"/>
    </location>
</feature>
<feature type="region of interest" description="Disordered" evidence="1">
    <location>
        <begin position="697"/>
        <end position="720"/>
    </location>
</feature>
<feature type="compositionally biased region" description="Basic and acidic residues" evidence="1">
    <location>
        <begin position="475"/>
        <end position="490"/>
    </location>
</feature>
<dbReference type="EMBL" id="CP144532">
    <property type="protein sequence ID" value="WWC60617.1"/>
    <property type="molecule type" value="Genomic_DNA"/>
</dbReference>
<proteinExistence type="predicted"/>
<evidence type="ECO:0000313" key="3">
    <source>
        <dbReference type="EMBL" id="WWC60617.1"/>
    </source>
</evidence>
<dbReference type="AlphaFoldDB" id="A0A1A6AAW5"/>
<evidence type="ECO:0000313" key="4">
    <source>
        <dbReference type="Proteomes" id="UP000078595"/>
    </source>
</evidence>
<dbReference type="KEGG" id="kdj:28966913"/>
<feature type="compositionally biased region" description="Polar residues" evidence="1">
    <location>
        <begin position="251"/>
        <end position="267"/>
    </location>
</feature>
<evidence type="ECO:0000256" key="1">
    <source>
        <dbReference type="SAM" id="MobiDB-lite"/>
    </source>
</evidence>
<protein>
    <submittedName>
        <fullName evidence="2">Uncharacterized protein</fullName>
    </submittedName>
</protein>
<feature type="compositionally biased region" description="Low complexity" evidence="1">
    <location>
        <begin position="604"/>
        <end position="614"/>
    </location>
</feature>
<feature type="compositionally biased region" description="Polar residues" evidence="1">
    <location>
        <begin position="132"/>
        <end position="158"/>
    </location>
</feature>